<protein>
    <submittedName>
        <fullName evidence="2">Gp7.7</fullName>
    </submittedName>
</protein>
<dbReference type="SUPFAM" id="SSF54060">
    <property type="entry name" value="His-Me finger endonucleases"/>
    <property type="match status" value="1"/>
</dbReference>
<evidence type="ECO:0000313" key="2">
    <source>
        <dbReference type="EMBL" id="ACF15918.1"/>
    </source>
</evidence>
<dbReference type="EMBL" id="EU734174">
    <property type="protein sequence ID" value="ACF15918.1"/>
    <property type="molecule type" value="Genomic_DNA"/>
</dbReference>
<dbReference type="KEGG" id="vg:6449802"/>
<dbReference type="GeneID" id="6449802"/>
<sequence length="131" mass="15066">MTDCIEWTGYLTKDGYGETRLNGVKFRVHRLEWIKQRGPIPEGLVVRHKCDNPKCYNIEHLELGTTQDNTRDRVLRNRSAKGVRNGNSKLTPDVVLAIRASSKTHKLIAEEFGVSKSVVTQIRARKTWRHI</sequence>
<dbReference type="Proteomes" id="UP000000615">
    <property type="component" value="Segment"/>
</dbReference>
<proteinExistence type="predicted"/>
<keyword evidence="3" id="KW-1185">Reference proteome</keyword>
<dbReference type="RefSeq" id="YP_002003969.1">
    <property type="nucleotide sequence ID" value="NC_011045.1"/>
</dbReference>
<evidence type="ECO:0000313" key="3">
    <source>
        <dbReference type="Proteomes" id="UP000000615"/>
    </source>
</evidence>
<evidence type="ECO:0000259" key="1">
    <source>
        <dbReference type="Pfam" id="PF13392"/>
    </source>
</evidence>
<dbReference type="OrthoDB" id="21336at10239"/>
<gene>
    <name evidence="2" type="primary">7.7</name>
    <name evidence="2" type="ORF">AS5_0036</name>
</gene>
<name>B3VD64_9CAUD</name>
<accession>B3VD64</accession>
<dbReference type="Pfam" id="PF13392">
    <property type="entry name" value="HNH_3"/>
    <property type="match status" value="1"/>
</dbReference>
<dbReference type="InterPro" id="IPR003615">
    <property type="entry name" value="HNH_nuc"/>
</dbReference>
<reference evidence="2 3" key="1">
    <citation type="submission" date="2008-05" db="EMBL/GenBank/DDBJ databases">
        <title>Genomic sequences and analysis of several T7-like bacteriophages.</title>
        <authorList>
            <person name="Savalia D."/>
            <person name="Severinov K."/>
            <person name="Molineux I."/>
        </authorList>
    </citation>
    <scope>NUCLEOTIDE SEQUENCE [LARGE SCALE GENOMIC DNA]</scope>
</reference>
<feature type="domain" description="HNH nuclease" evidence="1">
    <location>
        <begin position="27"/>
        <end position="71"/>
    </location>
</feature>
<organism evidence="2 3">
    <name type="scientific">Escherichia phage 13a</name>
    <dbReference type="NCBI Taxonomy" id="532076"/>
    <lineage>
        <taxon>Viruses</taxon>
        <taxon>Duplodnaviria</taxon>
        <taxon>Heunggongvirae</taxon>
        <taxon>Uroviricota</taxon>
        <taxon>Caudoviricetes</taxon>
        <taxon>Autographivirales</taxon>
        <taxon>Autotranscriptaviridae</taxon>
        <taxon>Studiervirinae</taxon>
        <taxon>Teseptimavirus</taxon>
        <taxon>Teseptimavirus 13a</taxon>
    </lineage>
</organism>
<dbReference type="InterPro" id="IPR044925">
    <property type="entry name" value="His-Me_finger_sf"/>
</dbReference>
<dbReference type="Gene3D" id="3.90.75.20">
    <property type="match status" value="1"/>
</dbReference>